<protein>
    <submittedName>
        <fullName evidence="1">Uncharacterized protein</fullName>
    </submittedName>
</protein>
<reference evidence="1" key="1">
    <citation type="journal article" date="2014" name="Front. Microbiol.">
        <title>High frequency of phylogenetically diverse reductive dehalogenase-homologous genes in deep subseafloor sedimentary metagenomes.</title>
        <authorList>
            <person name="Kawai M."/>
            <person name="Futagami T."/>
            <person name="Toyoda A."/>
            <person name="Takaki Y."/>
            <person name="Nishi S."/>
            <person name="Hori S."/>
            <person name="Arai W."/>
            <person name="Tsubouchi T."/>
            <person name="Morono Y."/>
            <person name="Uchiyama I."/>
            <person name="Ito T."/>
            <person name="Fujiyama A."/>
            <person name="Inagaki F."/>
            <person name="Takami H."/>
        </authorList>
    </citation>
    <scope>NUCLEOTIDE SEQUENCE</scope>
    <source>
        <strain evidence="1">Expedition CK06-06</strain>
    </source>
</reference>
<proteinExistence type="predicted"/>
<feature type="non-terminal residue" evidence="1">
    <location>
        <position position="30"/>
    </location>
</feature>
<organism evidence="1">
    <name type="scientific">marine sediment metagenome</name>
    <dbReference type="NCBI Taxonomy" id="412755"/>
    <lineage>
        <taxon>unclassified sequences</taxon>
        <taxon>metagenomes</taxon>
        <taxon>ecological metagenomes</taxon>
    </lineage>
</organism>
<dbReference type="AlphaFoldDB" id="X1LWS4"/>
<gene>
    <name evidence="1" type="ORF">S03H2_70987</name>
</gene>
<sequence length="30" mass="3230">MESLNLTADVIGIKQELGETGGKLTVELRN</sequence>
<evidence type="ECO:0000313" key="1">
    <source>
        <dbReference type="EMBL" id="GAH98568.1"/>
    </source>
</evidence>
<comment type="caution">
    <text evidence="1">The sequence shown here is derived from an EMBL/GenBank/DDBJ whole genome shotgun (WGS) entry which is preliminary data.</text>
</comment>
<name>X1LWS4_9ZZZZ</name>
<accession>X1LWS4</accession>
<dbReference type="EMBL" id="BARU01047350">
    <property type="protein sequence ID" value="GAH98568.1"/>
    <property type="molecule type" value="Genomic_DNA"/>
</dbReference>